<organism evidence="5 6">
    <name type="scientific">Rhizobium skierniewicense</name>
    <dbReference type="NCBI Taxonomy" id="984260"/>
    <lineage>
        <taxon>Bacteria</taxon>
        <taxon>Pseudomonadati</taxon>
        <taxon>Pseudomonadota</taxon>
        <taxon>Alphaproteobacteria</taxon>
        <taxon>Hyphomicrobiales</taxon>
        <taxon>Rhizobiaceae</taxon>
        <taxon>Rhizobium/Agrobacterium group</taxon>
        <taxon>Rhizobium</taxon>
    </lineage>
</organism>
<dbReference type="GO" id="GO:0003700">
    <property type="term" value="F:DNA-binding transcription factor activity"/>
    <property type="evidence" value="ECO:0007669"/>
    <property type="project" value="InterPro"/>
</dbReference>
<keyword evidence="2 5" id="KW-0238">DNA-binding</keyword>
<name>A0A7W6C9M0_9HYPH</name>
<sequence length="117" mass="12504">MENNAAITALSALAQPTRLETFRTLVRHEPNGVAAGELAKILDVPQNTMSAHLGTLARAGLIKSERQSRSIIYRADLDGFRDLTLFLLKDCCGGSTELCAPLIAELSPCCAPAPRPS</sequence>
<accession>A0A7W6C9M0</accession>
<dbReference type="NCBIfam" id="NF033788">
    <property type="entry name" value="HTH_metalloreg"/>
    <property type="match status" value="1"/>
</dbReference>
<comment type="caution">
    <text evidence="5">The sequence shown here is derived from an EMBL/GenBank/DDBJ whole genome shotgun (WGS) entry which is preliminary data.</text>
</comment>
<dbReference type="PANTHER" id="PTHR43132">
    <property type="entry name" value="ARSENICAL RESISTANCE OPERON REPRESSOR ARSR-RELATED"/>
    <property type="match status" value="1"/>
</dbReference>
<evidence type="ECO:0000259" key="4">
    <source>
        <dbReference type="PROSITE" id="PS50987"/>
    </source>
</evidence>
<dbReference type="GO" id="GO:0003677">
    <property type="term" value="F:DNA binding"/>
    <property type="evidence" value="ECO:0007669"/>
    <property type="project" value="UniProtKB-KW"/>
</dbReference>
<evidence type="ECO:0000313" key="6">
    <source>
        <dbReference type="Proteomes" id="UP000565286"/>
    </source>
</evidence>
<dbReference type="InterPro" id="IPR036388">
    <property type="entry name" value="WH-like_DNA-bd_sf"/>
</dbReference>
<dbReference type="InterPro" id="IPR011991">
    <property type="entry name" value="ArsR-like_HTH"/>
</dbReference>
<dbReference type="SUPFAM" id="SSF46785">
    <property type="entry name" value="Winged helix' DNA-binding domain"/>
    <property type="match status" value="1"/>
</dbReference>
<dbReference type="PRINTS" id="PR00778">
    <property type="entry name" value="HTHARSR"/>
</dbReference>
<keyword evidence="6" id="KW-1185">Reference proteome</keyword>
<gene>
    <name evidence="5" type="ORF">GGQ73_004194</name>
</gene>
<keyword evidence="3" id="KW-0804">Transcription</keyword>
<dbReference type="PANTHER" id="PTHR43132:SF2">
    <property type="entry name" value="ARSENICAL RESISTANCE OPERON REPRESSOR ARSR-RELATED"/>
    <property type="match status" value="1"/>
</dbReference>
<keyword evidence="1" id="KW-0805">Transcription regulation</keyword>
<evidence type="ECO:0000313" key="5">
    <source>
        <dbReference type="EMBL" id="MBB3948218.1"/>
    </source>
</evidence>
<dbReference type="Proteomes" id="UP000565286">
    <property type="component" value="Unassembled WGS sequence"/>
</dbReference>
<dbReference type="Gene3D" id="1.10.10.10">
    <property type="entry name" value="Winged helix-like DNA-binding domain superfamily/Winged helix DNA-binding domain"/>
    <property type="match status" value="1"/>
</dbReference>
<dbReference type="InterPro" id="IPR036390">
    <property type="entry name" value="WH_DNA-bd_sf"/>
</dbReference>
<feature type="domain" description="HTH arsR-type" evidence="4">
    <location>
        <begin position="1"/>
        <end position="95"/>
    </location>
</feature>
<dbReference type="EMBL" id="JACIDV010000016">
    <property type="protein sequence ID" value="MBB3948218.1"/>
    <property type="molecule type" value="Genomic_DNA"/>
</dbReference>
<dbReference type="CDD" id="cd00090">
    <property type="entry name" value="HTH_ARSR"/>
    <property type="match status" value="1"/>
</dbReference>
<dbReference type="RefSeq" id="WP_183897633.1">
    <property type="nucleotide sequence ID" value="NZ_JACIDV010000016.1"/>
</dbReference>
<reference evidence="5 6" key="1">
    <citation type="submission" date="2020-08" db="EMBL/GenBank/DDBJ databases">
        <title>Genomic Encyclopedia of Type Strains, Phase IV (KMG-IV): sequencing the most valuable type-strain genomes for metagenomic binning, comparative biology and taxonomic classification.</title>
        <authorList>
            <person name="Goeker M."/>
        </authorList>
    </citation>
    <scope>NUCLEOTIDE SEQUENCE [LARGE SCALE GENOMIC DNA]</scope>
    <source>
        <strain evidence="5 6">DSM 26438</strain>
    </source>
</reference>
<dbReference type="AlphaFoldDB" id="A0A7W6C9M0"/>
<dbReference type="SMART" id="SM00418">
    <property type="entry name" value="HTH_ARSR"/>
    <property type="match status" value="1"/>
</dbReference>
<dbReference type="InterPro" id="IPR051011">
    <property type="entry name" value="Metal_resp_trans_reg"/>
</dbReference>
<proteinExistence type="predicted"/>
<evidence type="ECO:0000256" key="3">
    <source>
        <dbReference type="ARBA" id="ARBA00023163"/>
    </source>
</evidence>
<protein>
    <submittedName>
        <fullName evidence="5">DNA-binding transcriptional ArsR family regulator</fullName>
    </submittedName>
</protein>
<evidence type="ECO:0000256" key="2">
    <source>
        <dbReference type="ARBA" id="ARBA00023125"/>
    </source>
</evidence>
<dbReference type="PROSITE" id="PS50987">
    <property type="entry name" value="HTH_ARSR_2"/>
    <property type="match status" value="1"/>
</dbReference>
<evidence type="ECO:0000256" key="1">
    <source>
        <dbReference type="ARBA" id="ARBA00023015"/>
    </source>
</evidence>
<dbReference type="InterPro" id="IPR001845">
    <property type="entry name" value="HTH_ArsR_DNA-bd_dom"/>
</dbReference>
<dbReference type="Pfam" id="PF12840">
    <property type="entry name" value="HTH_20"/>
    <property type="match status" value="1"/>
</dbReference>